<reference evidence="2 3" key="1">
    <citation type="submission" date="2016-10" db="EMBL/GenBank/DDBJ databases">
        <authorList>
            <person name="de Groot N.N."/>
        </authorList>
    </citation>
    <scope>NUCLEOTIDE SEQUENCE [LARGE SCALE GENOMIC DNA]</scope>
    <source>
        <strain evidence="2 3">HLD2</strain>
    </source>
</reference>
<evidence type="ECO:0000313" key="3">
    <source>
        <dbReference type="Proteomes" id="UP000199648"/>
    </source>
</evidence>
<dbReference type="Proteomes" id="UP000199648">
    <property type="component" value="Unassembled WGS sequence"/>
</dbReference>
<dbReference type="RefSeq" id="WP_092996040.1">
    <property type="nucleotide sequence ID" value="NZ_FMWD01000005.1"/>
</dbReference>
<dbReference type="Pfam" id="PF02482">
    <property type="entry name" value="Ribosomal_S30AE"/>
    <property type="match status" value="1"/>
</dbReference>
<dbReference type="Gene3D" id="3.30.160.100">
    <property type="entry name" value="Ribosome hibernation promotion factor-like"/>
    <property type="match status" value="1"/>
</dbReference>
<dbReference type="OrthoDB" id="9782252at2"/>
<gene>
    <name evidence="2" type="ORF">SAMN03097708_01952</name>
</gene>
<dbReference type="EMBL" id="FMWD01000005">
    <property type="protein sequence ID" value="SCZ59932.1"/>
    <property type="molecule type" value="Genomic_DNA"/>
</dbReference>
<dbReference type="Pfam" id="PF00313">
    <property type="entry name" value="CSD"/>
    <property type="match status" value="1"/>
</dbReference>
<evidence type="ECO:0000313" key="2">
    <source>
        <dbReference type="EMBL" id="SCZ59932.1"/>
    </source>
</evidence>
<dbReference type="AlphaFoldDB" id="A0A1G5QE54"/>
<dbReference type="SUPFAM" id="SSF69754">
    <property type="entry name" value="Ribosome binding protein Y (YfiA homologue)"/>
    <property type="match status" value="1"/>
</dbReference>
<name>A0A1G5QE54_9GAMM</name>
<feature type="domain" description="CSD" evidence="1">
    <location>
        <begin position="127"/>
        <end position="177"/>
    </location>
</feature>
<protein>
    <submittedName>
        <fullName evidence="2">Ribosomal subunit interface protein</fullName>
    </submittedName>
</protein>
<dbReference type="InterPro" id="IPR002059">
    <property type="entry name" value="CSP_DNA-bd"/>
</dbReference>
<evidence type="ECO:0000259" key="1">
    <source>
        <dbReference type="Pfam" id="PF00313"/>
    </source>
</evidence>
<dbReference type="SUPFAM" id="SSF50249">
    <property type="entry name" value="Nucleic acid-binding proteins"/>
    <property type="match status" value="1"/>
</dbReference>
<dbReference type="Gene3D" id="2.40.50.140">
    <property type="entry name" value="Nucleic acid-binding proteins"/>
    <property type="match status" value="1"/>
</dbReference>
<accession>A0A1G5QE54</accession>
<dbReference type="InterPro" id="IPR003489">
    <property type="entry name" value="RHF/RaiA"/>
</dbReference>
<proteinExistence type="predicted"/>
<dbReference type="GO" id="GO:0003676">
    <property type="term" value="F:nucleic acid binding"/>
    <property type="evidence" value="ECO:0007669"/>
    <property type="project" value="InterPro"/>
</dbReference>
<organism evidence="2 3">
    <name type="scientific">Thiohalomonas denitrificans</name>
    <dbReference type="NCBI Taxonomy" id="415747"/>
    <lineage>
        <taxon>Bacteria</taxon>
        <taxon>Pseudomonadati</taxon>
        <taxon>Pseudomonadota</taxon>
        <taxon>Gammaproteobacteria</taxon>
        <taxon>Thiohalomonadales</taxon>
        <taxon>Thiohalomonadaceae</taxon>
        <taxon>Thiohalomonas</taxon>
    </lineage>
</organism>
<sequence>MQLPLEITFRDMEPSPAIEQRIRQKASKLDRYFDRVMSCRVMVEAPHRHKHKGKLYHVRVDVTVPDGELVASRSPDEHHRHTDMNAVIRDAFDAIYKQLDGYVGRLRNDVKLHEPPPHGRVTELFDDHGTIDAADGRLIYFHRNSVVDDAFEHLKVGSEVWFAEEKGEEGPQASTVHVLDHHHIYEDPTHKHPNL</sequence>
<dbReference type="InterPro" id="IPR036567">
    <property type="entry name" value="RHF-like"/>
</dbReference>
<keyword evidence="3" id="KW-1185">Reference proteome</keyword>
<dbReference type="InterPro" id="IPR012340">
    <property type="entry name" value="NA-bd_OB-fold"/>
</dbReference>
<dbReference type="STRING" id="415747.SAMN03097708_01952"/>